<proteinExistence type="predicted"/>
<dbReference type="EMBL" id="BK015840">
    <property type="protein sequence ID" value="DAE27560.1"/>
    <property type="molecule type" value="Genomic_DNA"/>
</dbReference>
<name>A0A8S5R841_9VIRU</name>
<organism evidence="1">
    <name type="scientific">virus sp. ct1Uu26</name>
    <dbReference type="NCBI Taxonomy" id="2826789"/>
    <lineage>
        <taxon>Viruses</taxon>
    </lineage>
</organism>
<reference evidence="1" key="1">
    <citation type="journal article" date="2021" name="Proc. Natl. Acad. Sci. U.S.A.">
        <title>A Catalog of Tens of Thousands of Viruses from Human Metagenomes Reveals Hidden Associations with Chronic Diseases.</title>
        <authorList>
            <person name="Tisza M.J."/>
            <person name="Buck C.B."/>
        </authorList>
    </citation>
    <scope>NUCLEOTIDE SEQUENCE</scope>
    <source>
        <strain evidence="1">Ct1Uu26</strain>
    </source>
</reference>
<protein>
    <submittedName>
        <fullName evidence="1">Uncharacterized protein</fullName>
    </submittedName>
</protein>
<accession>A0A8S5R841</accession>
<evidence type="ECO:0000313" key="1">
    <source>
        <dbReference type="EMBL" id="DAE27560.1"/>
    </source>
</evidence>
<sequence length="100" mass="12214">MRINFSRIRNLIEQKLFTQFSVLSSLLDEYNLICSQKLLYYSNKTKQEKMLRIHRKWNEMKIQAKKIEKFMKRYVFFGGDEFTSDLYDFLLEACKINKPK</sequence>